<name>A0ABS8IUS7_9BURK</name>
<dbReference type="RefSeq" id="WP_229433256.1">
    <property type="nucleotide sequence ID" value="NZ_JAJHPV010000014.1"/>
</dbReference>
<reference evidence="1 2" key="1">
    <citation type="submission" date="2021-11" db="EMBL/GenBank/DDBJ databases">
        <authorList>
            <person name="Huq M.A."/>
        </authorList>
    </citation>
    <scope>NUCLEOTIDE SEQUENCE [LARGE SCALE GENOMIC DNA]</scope>
    <source>
        <strain evidence="1 2">MAHUQ-52</strain>
    </source>
</reference>
<comment type="caution">
    <text evidence="1">The sequence shown here is derived from an EMBL/GenBank/DDBJ whole genome shotgun (WGS) entry which is preliminary data.</text>
</comment>
<protein>
    <submittedName>
        <fullName evidence="1">Uncharacterized protein</fullName>
    </submittedName>
</protein>
<gene>
    <name evidence="1" type="ORF">LMJ30_15590</name>
</gene>
<proteinExistence type="predicted"/>
<evidence type="ECO:0000313" key="2">
    <source>
        <dbReference type="Proteomes" id="UP001198701"/>
    </source>
</evidence>
<accession>A0ABS8IUS7</accession>
<organism evidence="1 2">
    <name type="scientific">Massilia agrisoli</name>
    <dbReference type="NCBI Taxonomy" id="2892444"/>
    <lineage>
        <taxon>Bacteria</taxon>
        <taxon>Pseudomonadati</taxon>
        <taxon>Pseudomonadota</taxon>
        <taxon>Betaproteobacteria</taxon>
        <taxon>Burkholderiales</taxon>
        <taxon>Oxalobacteraceae</taxon>
        <taxon>Telluria group</taxon>
        <taxon>Massilia</taxon>
    </lineage>
</organism>
<evidence type="ECO:0000313" key="1">
    <source>
        <dbReference type="EMBL" id="MCC6072369.1"/>
    </source>
</evidence>
<keyword evidence="2" id="KW-1185">Reference proteome</keyword>
<dbReference type="EMBL" id="JAJHPV010000014">
    <property type="protein sequence ID" value="MCC6072369.1"/>
    <property type="molecule type" value="Genomic_DNA"/>
</dbReference>
<dbReference type="Proteomes" id="UP001198701">
    <property type="component" value="Unassembled WGS sequence"/>
</dbReference>
<sequence>MREMLAAAIPSASIANDSQDSVFFAFLKKRMQGKSKLGDLMKTAP</sequence>